<sequence>MNQYRALILGSVSYQRRDDRYVAGERETAASNNPTGPVVSGESSANEQQTNRLRPFWIHDAHSDSSVLLVTYATSLEYLVAFYFYEAAAYAKSGTGRKVLLVPNTDRAACWQSALADVDEREQQHPEITVVTPAGVNLPLIMQDDLATH</sequence>
<comment type="caution">
    <text evidence="2">The sequence shown here is derived from an EMBL/GenBank/DDBJ whole genome shotgun (WGS) entry which is preliminary data.</text>
</comment>
<organism evidence="2 3">
    <name type="scientific">Cyanidiococcus yangmingshanensis</name>
    <dbReference type="NCBI Taxonomy" id="2690220"/>
    <lineage>
        <taxon>Eukaryota</taxon>
        <taxon>Rhodophyta</taxon>
        <taxon>Bangiophyceae</taxon>
        <taxon>Cyanidiales</taxon>
        <taxon>Cyanidiaceae</taxon>
        <taxon>Cyanidiococcus</taxon>
    </lineage>
</organism>
<accession>A0A7J7IPA6</accession>
<reference evidence="2 3" key="1">
    <citation type="journal article" date="2020" name="J. Phycol.">
        <title>Comparative genome analysis reveals Cyanidiococcus gen. nov., a new extremophilic red algal genus sister to Cyanidioschyzon (Cyanidioschyzonaceae, Rhodophyta).</title>
        <authorList>
            <person name="Liu S.-L."/>
            <person name="Chiang Y.-R."/>
            <person name="Yoon H.S."/>
            <person name="Fu H.-Y."/>
        </authorList>
    </citation>
    <scope>NUCLEOTIDE SEQUENCE [LARGE SCALE GENOMIC DNA]</scope>
    <source>
        <strain evidence="2 3">THAL066</strain>
    </source>
</reference>
<gene>
    <name evidence="2" type="ORF">F1559_004659</name>
</gene>
<keyword evidence="3" id="KW-1185">Reference proteome</keyword>
<dbReference type="Proteomes" id="UP000530660">
    <property type="component" value="Unassembled WGS sequence"/>
</dbReference>
<protein>
    <submittedName>
        <fullName evidence="2">Uncharacterized protein</fullName>
    </submittedName>
</protein>
<feature type="compositionally biased region" description="Polar residues" evidence="1">
    <location>
        <begin position="29"/>
        <end position="44"/>
    </location>
</feature>
<evidence type="ECO:0000256" key="1">
    <source>
        <dbReference type="SAM" id="MobiDB-lite"/>
    </source>
</evidence>
<dbReference type="AlphaFoldDB" id="A0A7J7IPA6"/>
<evidence type="ECO:0000313" key="2">
    <source>
        <dbReference type="EMBL" id="KAF6004975.1"/>
    </source>
</evidence>
<proteinExistence type="predicted"/>
<dbReference type="EMBL" id="VWRR01000002">
    <property type="protein sequence ID" value="KAF6004975.1"/>
    <property type="molecule type" value="Genomic_DNA"/>
</dbReference>
<evidence type="ECO:0000313" key="3">
    <source>
        <dbReference type="Proteomes" id="UP000530660"/>
    </source>
</evidence>
<name>A0A7J7IPA6_9RHOD</name>
<feature type="region of interest" description="Disordered" evidence="1">
    <location>
        <begin position="25"/>
        <end position="44"/>
    </location>
</feature>